<dbReference type="Pfam" id="PF02458">
    <property type="entry name" value="Transferase"/>
    <property type="match status" value="2"/>
</dbReference>
<proteinExistence type="predicted"/>
<evidence type="ECO:0000313" key="3">
    <source>
        <dbReference type="EMBL" id="KAF8727651.1"/>
    </source>
</evidence>
<gene>
    <name evidence="3" type="ORF">HU200_018881</name>
</gene>
<reference evidence="3" key="1">
    <citation type="submission" date="2020-07" db="EMBL/GenBank/DDBJ databases">
        <title>Genome sequence and genetic diversity analysis of an under-domesticated orphan crop, white fonio (Digitaria exilis).</title>
        <authorList>
            <person name="Bennetzen J.L."/>
            <person name="Chen S."/>
            <person name="Ma X."/>
            <person name="Wang X."/>
            <person name="Yssel A.E.J."/>
            <person name="Chaluvadi S.R."/>
            <person name="Johnson M."/>
            <person name="Gangashetty P."/>
            <person name="Hamidou F."/>
            <person name="Sanogo M.D."/>
            <person name="Zwaenepoel A."/>
            <person name="Wallace J."/>
            <person name="Van De Peer Y."/>
            <person name="Van Deynze A."/>
        </authorList>
    </citation>
    <scope>NUCLEOTIDE SEQUENCE</scope>
    <source>
        <tissue evidence="3">Leaves</tissue>
    </source>
</reference>
<protein>
    <submittedName>
        <fullName evidence="3">Uncharacterized protein</fullName>
    </submittedName>
</protein>
<dbReference type="EMBL" id="JACEFO010001631">
    <property type="protein sequence ID" value="KAF8727651.1"/>
    <property type="molecule type" value="Genomic_DNA"/>
</dbReference>
<keyword evidence="1" id="KW-0808">Transferase</keyword>
<organism evidence="3 4">
    <name type="scientific">Digitaria exilis</name>
    <dbReference type="NCBI Taxonomy" id="1010633"/>
    <lineage>
        <taxon>Eukaryota</taxon>
        <taxon>Viridiplantae</taxon>
        <taxon>Streptophyta</taxon>
        <taxon>Embryophyta</taxon>
        <taxon>Tracheophyta</taxon>
        <taxon>Spermatophyta</taxon>
        <taxon>Magnoliopsida</taxon>
        <taxon>Liliopsida</taxon>
        <taxon>Poales</taxon>
        <taxon>Poaceae</taxon>
        <taxon>PACMAD clade</taxon>
        <taxon>Panicoideae</taxon>
        <taxon>Panicodae</taxon>
        <taxon>Paniceae</taxon>
        <taxon>Anthephorinae</taxon>
        <taxon>Digitaria</taxon>
    </lineage>
</organism>
<dbReference type="PANTHER" id="PTHR31625">
    <property type="match status" value="1"/>
</dbReference>
<dbReference type="GO" id="GO:0016747">
    <property type="term" value="F:acyltransferase activity, transferring groups other than amino-acyl groups"/>
    <property type="evidence" value="ECO:0007669"/>
    <property type="project" value="UniProtKB-ARBA"/>
</dbReference>
<evidence type="ECO:0000313" key="4">
    <source>
        <dbReference type="Proteomes" id="UP000636709"/>
    </source>
</evidence>
<evidence type="ECO:0000256" key="1">
    <source>
        <dbReference type="ARBA" id="ARBA00022679"/>
    </source>
</evidence>
<dbReference type="InterPro" id="IPR051504">
    <property type="entry name" value="Plant_metabolite_acyltrans"/>
</dbReference>
<name>A0A835KG99_9POAL</name>
<keyword evidence="2" id="KW-0012">Acyltransferase</keyword>
<dbReference type="Gene3D" id="3.30.559.10">
    <property type="entry name" value="Chloramphenicol acetyltransferase-like domain"/>
    <property type="match status" value="2"/>
</dbReference>
<comment type="caution">
    <text evidence="3">The sequence shown here is derived from an EMBL/GenBank/DDBJ whole genome shotgun (WGS) entry which is preliminary data.</text>
</comment>
<dbReference type="OrthoDB" id="651721at2759"/>
<sequence>MSGEATAVSVVAVSRVVPSPAPAEHVKVVLSFLDAPWIATPPVQNVYLYKLASGGDDEYASAVGRIKASLAAALALFVPLAGELKYVPETGDVVVDCSDPAVPFFEAEAAEGSRMDVDRLAVSSDVAHDVEAFVSLVPRHDARVLPAGAAPRRRGPGSRAVRHELARALLKKVAPNLPVANSKADYFSQRSQLARRTFFVSADEVRFLEHRIERLASAAGEPKPTVSTFTALVALGWTGMVRAKGLSAGEDAYLTFYADLRARLHPPVGAGYFGNCITGCLAKADAGDLLGEAGLLHA</sequence>
<accession>A0A835KG99</accession>
<dbReference type="AlphaFoldDB" id="A0A835KG99"/>
<keyword evidence="4" id="KW-1185">Reference proteome</keyword>
<dbReference type="Proteomes" id="UP000636709">
    <property type="component" value="Unassembled WGS sequence"/>
</dbReference>
<evidence type="ECO:0000256" key="2">
    <source>
        <dbReference type="ARBA" id="ARBA00023315"/>
    </source>
</evidence>
<dbReference type="InterPro" id="IPR023213">
    <property type="entry name" value="CAT-like_dom_sf"/>
</dbReference>